<dbReference type="EMBL" id="CP094358">
    <property type="protein sequence ID" value="UOB16755.1"/>
    <property type="molecule type" value="Genomic_DNA"/>
</dbReference>
<dbReference type="Gene3D" id="3.30.70.100">
    <property type="match status" value="1"/>
</dbReference>
<gene>
    <name evidence="1" type="ORF">MQE35_13535</name>
</gene>
<keyword evidence="2" id="KW-1185">Reference proteome</keyword>
<sequence>MIKVFVEHFLNDQGKEYFPSWINEASEVLKNYEGFIEVKQIQDINDEKRLHLLLSFKNFKLFMEWVSSKDHEDVLAKLKPYMLQKQKSQIFKTL</sequence>
<evidence type="ECO:0000313" key="2">
    <source>
        <dbReference type="Proteomes" id="UP000831290"/>
    </source>
</evidence>
<reference evidence="1" key="1">
    <citation type="submission" date="2022-03" db="EMBL/GenBank/DDBJ databases">
        <title>Description of Abyssus ytuae gen. nov., sp. nov., a novel member of the family Flavobacteriaceae isolated from the sediment of Mariana Trench.</title>
        <authorList>
            <person name="Zhang J."/>
            <person name="Xu X."/>
        </authorList>
    </citation>
    <scope>NUCLEOTIDE SEQUENCE</scope>
    <source>
        <strain evidence="1">MT3330</strain>
    </source>
</reference>
<evidence type="ECO:0008006" key="3">
    <source>
        <dbReference type="Google" id="ProtNLM"/>
    </source>
</evidence>
<proteinExistence type="predicted"/>
<dbReference type="InterPro" id="IPR011008">
    <property type="entry name" value="Dimeric_a/b-barrel"/>
</dbReference>
<organism evidence="1 2">
    <name type="scientific">Abyssalbus ytuae</name>
    <dbReference type="NCBI Taxonomy" id="2926907"/>
    <lineage>
        <taxon>Bacteria</taxon>
        <taxon>Pseudomonadati</taxon>
        <taxon>Bacteroidota</taxon>
        <taxon>Flavobacteriia</taxon>
        <taxon>Flavobacteriales</taxon>
        <taxon>Flavobacteriaceae</taxon>
        <taxon>Abyssalbus</taxon>
    </lineage>
</organism>
<protein>
    <recommendedName>
        <fullName evidence="3">ABM domain-containing protein</fullName>
    </recommendedName>
</protein>
<dbReference type="Proteomes" id="UP000831290">
    <property type="component" value="Chromosome"/>
</dbReference>
<dbReference type="KEGG" id="fbm:MQE35_13535"/>
<accession>A0A9E6ZM67</accession>
<name>A0A9E6ZM67_9FLAO</name>
<dbReference type="SUPFAM" id="SSF54909">
    <property type="entry name" value="Dimeric alpha+beta barrel"/>
    <property type="match status" value="1"/>
</dbReference>
<evidence type="ECO:0000313" key="1">
    <source>
        <dbReference type="EMBL" id="UOB16755.1"/>
    </source>
</evidence>
<dbReference type="RefSeq" id="WP_255841993.1">
    <property type="nucleotide sequence ID" value="NZ_CP094358.1"/>
</dbReference>
<dbReference type="AlphaFoldDB" id="A0A9E6ZM67"/>